<dbReference type="SUPFAM" id="SSF52096">
    <property type="entry name" value="ClpP/crotonase"/>
    <property type="match status" value="1"/>
</dbReference>
<dbReference type="OrthoDB" id="9812068at2"/>
<dbReference type="GO" id="GO:0006508">
    <property type="term" value="P:proteolysis"/>
    <property type="evidence" value="ECO:0007669"/>
    <property type="project" value="UniProtKB-KW"/>
</dbReference>
<organism evidence="2 3">
    <name type="scientific">Litorilituus sediminis</name>
    <dbReference type="NCBI Taxonomy" id="718192"/>
    <lineage>
        <taxon>Bacteria</taxon>
        <taxon>Pseudomonadati</taxon>
        <taxon>Pseudomonadota</taxon>
        <taxon>Gammaproteobacteria</taxon>
        <taxon>Alteromonadales</taxon>
        <taxon>Colwelliaceae</taxon>
        <taxon>Litorilituus</taxon>
    </lineage>
</organism>
<evidence type="ECO:0000259" key="1">
    <source>
        <dbReference type="Pfam" id="PF03572"/>
    </source>
</evidence>
<dbReference type="PANTHER" id="PTHR32060:SF30">
    <property type="entry name" value="CARBOXY-TERMINAL PROCESSING PROTEASE CTPA"/>
    <property type="match status" value="1"/>
</dbReference>
<dbReference type="RefSeq" id="WP_130602702.1">
    <property type="nucleotide sequence ID" value="NZ_CP034759.1"/>
</dbReference>
<reference evidence="2 3" key="1">
    <citation type="submission" date="2018-12" db="EMBL/GenBank/DDBJ databases">
        <title>Complete genome of Litorilituus sediminis.</title>
        <authorList>
            <person name="Liu A."/>
            <person name="Rong J."/>
        </authorList>
    </citation>
    <scope>NUCLEOTIDE SEQUENCE [LARGE SCALE GENOMIC DNA]</scope>
    <source>
        <strain evidence="2 3">JCM 17549</strain>
    </source>
</reference>
<dbReference type="EMBL" id="CP034759">
    <property type="protein sequence ID" value="QBG36497.1"/>
    <property type="molecule type" value="Genomic_DNA"/>
</dbReference>
<dbReference type="SUPFAM" id="SSF50156">
    <property type="entry name" value="PDZ domain-like"/>
    <property type="match status" value="1"/>
</dbReference>
<dbReference type="AlphaFoldDB" id="A0A4P6PAA0"/>
<dbReference type="Gene3D" id="3.30.750.44">
    <property type="match status" value="1"/>
</dbReference>
<dbReference type="PROSITE" id="PS51257">
    <property type="entry name" value="PROKAR_LIPOPROTEIN"/>
    <property type="match status" value="1"/>
</dbReference>
<protein>
    <submittedName>
        <fullName evidence="2">Carboxyl-terminal protease</fullName>
    </submittedName>
</protein>
<gene>
    <name evidence="2" type="ORF">EMK97_12605</name>
</gene>
<evidence type="ECO:0000313" key="2">
    <source>
        <dbReference type="EMBL" id="QBG36497.1"/>
    </source>
</evidence>
<dbReference type="InterPro" id="IPR005151">
    <property type="entry name" value="Tail-specific_protease"/>
</dbReference>
<dbReference type="InterPro" id="IPR029045">
    <property type="entry name" value="ClpP/crotonase-like_dom_sf"/>
</dbReference>
<dbReference type="GO" id="GO:0030288">
    <property type="term" value="C:outer membrane-bounded periplasmic space"/>
    <property type="evidence" value="ECO:0007669"/>
    <property type="project" value="TreeGrafter"/>
</dbReference>
<accession>A0A4P6PAA0</accession>
<dbReference type="GO" id="GO:0004175">
    <property type="term" value="F:endopeptidase activity"/>
    <property type="evidence" value="ECO:0007669"/>
    <property type="project" value="TreeGrafter"/>
</dbReference>
<proteinExistence type="predicted"/>
<sequence>MKIRTWVVLLLTTSLASCINTTKDSEFNSKDSWEELESVLKQQYAYLDRPNLNVQEVFTEFKARALATKSKQEFADVSQMLLRHFYDPHLNLGPYDENDFSVFPTGSDISATYKNNMFIIEDIKADGAADLAGIQPGAEIITIDNLPVKQAVEKVFGKKLEQLSLEQINYGVNVSLGGYRNKQRIIKLKNHDQFKTYQLAASYEWLNAMKNGPTVTYKKLNDIGYIRFNNSLGNSKTVNAFKEAISALSATNALIIDLRNTPSGGNTGVAEPILGHFVDKKTAYQRYQTQENGISYQEAHMETAYVEPNMPYYTQPFVVLAGRWTGSMGEGMTIGLDAIGAVTVIGAPMADLLGGIKTVKLVESDTWIELGFERLYHVNNTYREDFEPHIMISPADRDVNGNDPALSRAQQFLNELVVDSM</sequence>
<dbReference type="InterPro" id="IPR036034">
    <property type="entry name" value="PDZ_sf"/>
</dbReference>
<keyword evidence="2" id="KW-0645">Protease</keyword>
<dbReference type="PANTHER" id="PTHR32060">
    <property type="entry name" value="TAIL-SPECIFIC PROTEASE"/>
    <property type="match status" value="1"/>
</dbReference>
<dbReference type="GO" id="GO:0008236">
    <property type="term" value="F:serine-type peptidase activity"/>
    <property type="evidence" value="ECO:0007669"/>
    <property type="project" value="InterPro"/>
</dbReference>
<name>A0A4P6PAA0_9GAMM</name>
<feature type="domain" description="Tail specific protease" evidence="1">
    <location>
        <begin position="222"/>
        <end position="390"/>
    </location>
</feature>
<dbReference type="KEGG" id="lsd:EMK97_12605"/>
<dbReference type="GO" id="GO:0007165">
    <property type="term" value="P:signal transduction"/>
    <property type="evidence" value="ECO:0007669"/>
    <property type="project" value="TreeGrafter"/>
</dbReference>
<evidence type="ECO:0000313" key="3">
    <source>
        <dbReference type="Proteomes" id="UP000290244"/>
    </source>
</evidence>
<dbReference type="Pfam" id="PF03572">
    <property type="entry name" value="Peptidase_S41"/>
    <property type="match status" value="1"/>
</dbReference>
<dbReference type="Proteomes" id="UP000290244">
    <property type="component" value="Chromosome"/>
</dbReference>
<keyword evidence="2" id="KW-0378">Hydrolase</keyword>
<keyword evidence="3" id="KW-1185">Reference proteome</keyword>
<dbReference type="Gene3D" id="3.90.226.10">
    <property type="entry name" value="2-enoyl-CoA Hydratase, Chain A, domain 1"/>
    <property type="match status" value="1"/>
</dbReference>